<name>A0A821XH87_9BILA</name>
<organism evidence="2 3">
    <name type="scientific">Rotaria socialis</name>
    <dbReference type="NCBI Taxonomy" id="392032"/>
    <lineage>
        <taxon>Eukaryota</taxon>
        <taxon>Metazoa</taxon>
        <taxon>Spiralia</taxon>
        <taxon>Gnathifera</taxon>
        <taxon>Rotifera</taxon>
        <taxon>Eurotatoria</taxon>
        <taxon>Bdelloidea</taxon>
        <taxon>Philodinida</taxon>
        <taxon>Philodinidae</taxon>
        <taxon>Rotaria</taxon>
    </lineage>
</organism>
<sequence>TAKIRIRRGRKFKDETQSQHSNQNHMKDINKNYLHQNEIYEQVDPKNDPDFLQLAKQKKTIFRAINVSSRRIIPYNLHFLKTFRCNHDIQVVTDPWASAAYLFSYVAKNAQMEKNVVYQMSNCTCSSLIEAKSLLLKTGNAVLSHRQIGKVEASWTILGIAKAI</sequence>
<reference evidence="2" key="1">
    <citation type="submission" date="2021-02" db="EMBL/GenBank/DDBJ databases">
        <authorList>
            <person name="Nowell W R."/>
        </authorList>
    </citation>
    <scope>NUCLEOTIDE SEQUENCE</scope>
</reference>
<dbReference type="EMBL" id="CAJOBS010010661">
    <property type="protein sequence ID" value="CAF4941938.1"/>
    <property type="molecule type" value="Genomic_DNA"/>
</dbReference>
<feature type="region of interest" description="Disordered" evidence="1">
    <location>
        <begin position="7"/>
        <end position="27"/>
    </location>
</feature>
<proteinExistence type="predicted"/>
<comment type="caution">
    <text evidence="2">The sequence shown here is derived from an EMBL/GenBank/DDBJ whole genome shotgun (WGS) entry which is preliminary data.</text>
</comment>
<dbReference type="AlphaFoldDB" id="A0A821XH87"/>
<accession>A0A821XH87</accession>
<protein>
    <submittedName>
        <fullName evidence="2">Uncharacterized protein</fullName>
    </submittedName>
</protein>
<evidence type="ECO:0000313" key="2">
    <source>
        <dbReference type="EMBL" id="CAF4941938.1"/>
    </source>
</evidence>
<feature type="non-terminal residue" evidence="2">
    <location>
        <position position="1"/>
    </location>
</feature>
<gene>
    <name evidence="2" type="ORF">TOA249_LOCUS33420</name>
</gene>
<dbReference type="Proteomes" id="UP000663838">
    <property type="component" value="Unassembled WGS sequence"/>
</dbReference>
<evidence type="ECO:0000256" key="1">
    <source>
        <dbReference type="SAM" id="MobiDB-lite"/>
    </source>
</evidence>
<evidence type="ECO:0000313" key="3">
    <source>
        <dbReference type="Proteomes" id="UP000663838"/>
    </source>
</evidence>